<evidence type="ECO:0000313" key="4">
    <source>
        <dbReference type="Proteomes" id="UP001642540"/>
    </source>
</evidence>
<gene>
    <name evidence="3" type="ORF">ODALV1_LOCUS2744</name>
</gene>
<feature type="region of interest" description="Disordered" evidence="1">
    <location>
        <begin position="113"/>
        <end position="140"/>
    </location>
</feature>
<keyword evidence="2" id="KW-0812">Transmembrane</keyword>
<comment type="caution">
    <text evidence="3">The sequence shown here is derived from an EMBL/GenBank/DDBJ whole genome shotgun (WGS) entry which is preliminary data.</text>
</comment>
<keyword evidence="4" id="KW-1185">Reference proteome</keyword>
<dbReference type="EMBL" id="CAXLJM020000007">
    <property type="protein sequence ID" value="CAL8073900.1"/>
    <property type="molecule type" value="Genomic_DNA"/>
</dbReference>
<feature type="transmembrane region" description="Helical" evidence="2">
    <location>
        <begin position="12"/>
        <end position="43"/>
    </location>
</feature>
<sequence>MFGLLSVPWDFFHIGLLVVVIMIMITGMVICVSVIGVCCFHWLENLESSNEGDDGERCEGCEYNSQQQAVHVVVLPEDGKEIKTSGNTPNDPCQMREHFQRLDMETSARRFLSEERHNQLLDGPPPSYDMLYPSNQFPPK</sequence>
<proteinExistence type="predicted"/>
<organism evidence="3 4">
    <name type="scientific">Orchesella dallaii</name>
    <dbReference type="NCBI Taxonomy" id="48710"/>
    <lineage>
        <taxon>Eukaryota</taxon>
        <taxon>Metazoa</taxon>
        <taxon>Ecdysozoa</taxon>
        <taxon>Arthropoda</taxon>
        <taxon>Hexapoda</taxon>
        <taxon>Collembola</taxon>
        <taxon>Entomobryomorpha</taxon>
        <taxon>Entomobryoidea</taxon>
        <taxon>Orchesellidae</taxon>
        <taxon>Orchesellinae</taxon>
        <taxon>Orchesella</taxon>
    </lineage>
</organism>
<evidence type="ECO:0000313" key="3">
    <source>
        <dbReference type="EMBL" id="CAL8073900.1"/>
    </source>
</evidence>
<keyword evidence="2" id="KW-1133">Transmembrane helix</keyword>
<protein>
    <submittedName>
        <fullName evidence="3">Uncharacterized protein</fullName>
    </submittedName>
</protein>
<reference evidence="3 4" key="1">
    <citation type="submission" date="2024-08" db="EMBL/GenBank/DDBJ databases">
        <authorList>
            <person name="Cucini C."/>
            <person name="Frati F."/>
        </authorList>
    </citation>
    <scope>NUCLEOTIDE SEQUENCE [LARGE SCALE GENOMIC DNA]</scope>
</reference>
<dbReference type="Proteomes" id="UP001642540">
    <property type="component" value="Unassembled WGS sequence"/>
</dbReference>
<evidence type="ECO:0000256" key="1">
    <source>
        <dbReference type="SAM" id="MobiDB-lite"/>
    </source>
</evidence>
<evidence type="ECO:0000256" key="2">
    <source>
        <dbReference type="SAM" id="Phobius"/>
    </source>
</evidence>
<name>A0ABP1PSS2_9HEXA</name>
<keyword evidence="2" id="KW-0472">Membrane</keyword>
<accession>A0ABP1PSS2</accession>